<name>A0A5E4PGR9_9COXI</name>
<sequence>MKRKLFEYFIVGIIVLSMVPSVALAAKSLGLGTVASNLMDPVSVMADFLHSACVLVGGAFLFASIIKYFEHRRSPTMVPMSTVVFLLIAGLVLVSLPLINYVSTNGFPYTLIRFK</sequence>
<proteinExistence type="predicted"/>
<reference evidence="2 3" key="1">
    <citation type="submission" date="2019-08" db="EMBL/GenBank/DDBJ databases">
        <authorList>
            <person name="Guy L."/>
        </authorList>
    </citation>
    <scope>NUCLEOTIDE SEQUENCE [LARGE SCALE GENOMIC DNA]</scope>
    <source>
        <strain evidence="2 3">SGT-108</strain>
    </source>
</reference>
<evidence type="ECO:0000313" key="2">
    <source>
        <dbReference type="EMBL" id="VVC76240.1"/>
    </source>
</evidence>
<keyword evidence="1" id="KW-1133">Transmembrane helix</keyword>
<dbReference type="OrthoDB" id="9953870at2"/>
<feature type="transmembrane region" description="Helical" evidence="1">
    <location>
        <begin position="81"/>
        <end position="102"/>
    </location>
</feature>
<feature type="transmembrane region" description="Helical" evidence="1">
    <location>
        <begin position="49"/>
        <end position="69"/>
    </location>
</feature>
<dbReference type="RefSeq" id="WP_148339473.1">
    <property type="nucleotide sequence ID" value="NZ_LR699119.1"/>
</dbReference>
<accession>A0A5E4PGR9</accession>
<gene>
    <name evidence="2" type="ORF">AQUSIP_15460</name>
</gene>
<dbReference type="AlphaFoldDB" id="A0A5E4PGR9"/>
<keyword evidence="1" id="KW-0472">Membrane</keyword>
<evidence type="ECO:0000256" key="1">
    <source>
        <dbReference type="SAM" id="Phobius"/>
    </source>
</evidence>
<evidence type="ECO:0008006" key="4">
    <source>
        <dbReference type="Google" id="ProtNLM"/>
    </source>
</evidence>
<dbReference type="KEGG" id="asip:AQUSIP_15460"/>
<protein>
    <recommendedName>
        <fullName evidence="4">DUF4134 domain-containing protein</fullName>
    </recommendedName>
</protein>
<dbReference type="EMBL" id="LR699119">
    <property type="protein sequence ID" value="VVC76240.1"/>
    <property type="molecule type" value="Genomic_DNA"/>
</dbReference>
<dbReference type="Proteomes" id="UP000324194">
    <property type="component" value="Chromosome 1"/>
</dbReference>
<keyword evidence="3" id="KW-1185">Reference proteome</keyword>
<organism evidence="2 3">
    <name type="scientific">Aquicella siphonis</name>
    <dbReference type="NCBI Taxonomy" id="254247"/>
    <lineage>
        <taxon>Bacteria</taxon>
        <taxon>Pseudomonadati</taxon>
        <taxon>Pseudomonadota</taxon>
        <taxon>Gammaproteobacteria</taxon>
        <taxon>Legionellales</taxon>
        <taxon>Coxiellaceae</taxon>
        <taxon>Aquicella</taxon>
    </lineage>
</organism>
<keyword evidence="1" id="KW-0812">Transmembrane</keyword>
<evidence type="ECO:0000313" key="3">
    <source>
        <dbReference type="Proteomes" id="UP000324194"/>
    </source>
</evidence>